<dbReference type="Gene3D" id="3.90.380.10">
    <property type="entry name" value="Naphthalene 1,2-dioxygenase Alpha Subunit, Chain A, domain 1"/>
    <property type="match status" value="1"/>
</dbReference>
<dbReference type="CDD" id="cd00680">
    <property type="entry name" value="RHO_alpha_C"/>
    <property type="match status" value="1"/>
</dbReference>
<keyword evidence="5" id="KW-0560">Oxidoreductase</keyword>
<dbReference type="InterPro" id="IPR015879">
    <property type="entry name" value="Ring_hydroxy_dOase_asu_C_dom"/>
</dbReference>
<dbReference type="RefSeq" id="WP_252606185.1">
    <property type="nucleotide sequence ID" value="NZ_JAPKNA010000001.1"/>
</dbReference>
<dbReference type="CDD" id="cd03469">
    <property type="entry name" value="Rieske_RO_Alpha_N"/>
    <property type="match status" value="1"/>
</dbReference>
<dbReference type="EMBL" id="JAPKNA010000001">
    <property type="protein sequence ID" value="MCX5462597.1"/>
    <property type="molecule type" value="Genomic_DNA"/>
</dbReference>
<comment type="caution">
    <text evidence="9">The sequence shown here is derived from an EMBL/GenBank/DDBJ whole genome shotgun (WGS) entry which is preliminary data.</text>
</comment>
<evidence type="ECO:0000256" key="1">
    <source>
        <dbReference type="ARBA" id="ARBA00001962"/>
    </source>
</evidence>
<dbReference type="InterPro" id="IPR001663">
    <property type="entry name" value="Rng_hydr_dOase-A"/>
</dbReference>
<proteinExistence type="inferred from homology"/>
<gene>
    <name evidence="9" type="ORF">OSH09_00270</name>
</gene>
<keyword evidence="7" id="KW-0411">Iron-sulfur</keyword>
<evidence type="ECO:0000256" key="4">
    <source>
        <dbReference type="ARBA" id="ARBA00022723"/>
    </source>
</evidence>
<evidence type="ECO:0000313" key="9">
    <source>
        <dbReference type="EMBL" id="MCX5462597.1"/>
    </source>
</evidence>
<accession>A0ABT3VH81</accession>
<keyword evidence="6" id="KW-0408">Iron</keyword>
<evidence type="ECO:0000256" key="7">
    <source>
        <dbReference type="ARBA" id="ARBA00023014"/>
    </source>
</evidence>
<evidence type="ECO:0000256" key="2">
    <source>
        <dbReference type="ARBA" id="ARBA00008751"/>
    </source>
</evidence>
<keyword evidence="3" id="KW-0001">2Fe-2S</keyword>
<dbReference type="PROSITE" id="PS51296">
    <property type="entry name" value="RIESKE"/>
    <property type="match status" value="1"/>
</dbReference>
<dbReference type="SUPFAM" id="SSF55961">
    <property type="entry name" value="Bet v1-like"/>
    <property type="match status" value="1"/>
</dbReference>
<protein>
    <submittedName>
        <fullName evidence="9">Aromatic ring-hydroxylating dioxygenase subunit alpha</fullName>
    </submittedName>
</protein>
<evidence type="ECO:0000256" key="6">
    <source>
        <dbReference type="ARBA" id="ARBA00023004"/>
    </source>
</evidence>
<feature type="domain" description="Rieske" evidence="8">
    <location>
        <begin position="44"/>
        <end position="160"/>
    </location>
</feature>
<reference evidence="9 10" key="1">
    <citation type="submission" date="2022-11" db="EMBL/GenBank/DDBJ databases">
        <title>Biodiversity and phylogenetic relationships of bacteria.</title>
        <authorList>
            <person name="Machado R.A.R."/>
            <person name="Bhat A."/>
            <person name="Loulou A."/>
            <person name="Kallel S."/>
        </authorList>
    </citation>
    <scope>NUCLEOTIDE SEQUENCE [LARGE SCALE GENOMIC DNA]</scope>
    <source>
        <strain evidence="9 10">DSM 13975</strain>
    </source>
</reference>
<dbReference type="Pfam" id="PF00848">
    <property type="entry name" value="Ring_hydroxyl_A"/>
    <property type="match status" value="1"/>
</dbReference>
<evidence type="ECO:0000259" key="8">
    <source>
        <dbReference type="PROSITE" id="PS51296"/>
    </source>
</evidence>
<name>A0ABT3VH81_9BURK</name>
<dbReference type="PANTHER" id="PTHR43756:SF5">
    <property type="entry name" value="CHOLINE MONOOXYGENASE, CHLOROPLASTIC"/>
    <property type="match status" value="1"/>
</dbReference>
<comment type="cofactor">
    <cofactor evidence="1">
        <name>Fe cation</name>
        <dbReference type="ChEBI" id="CHEBI:24875"/>
    </cofactor>
</comment>
<keyword evidence="9" id="KW-0223">Dioxygenase</keyword>
<keyword evidence="4" id="KW-0479">Metal-binding</keyword>
<dbReference type="PANTHER" id="PTHR43756">
    <property type="entry name" value="CHOLINE MONOOXYGENASE, CHLOROPLASTIC"/>
    <property type="match status" value="1"/>
</dbReference>
<evidence type="ECO:0000256" key="5">
    <source>
        <dbReference type="ARBA" id="ARBA00023002"/>
    </source>
</evidence>
<dbReference type="Pfam" id="PF00355">
    <property type="entry name" value="Rieske"/>
    <property type="match status" value="1"/>
</dbReference>
<dbReference type="Gene3D" id="2.102.10.10">
    <property type="entry name" value="Rieske [2Fe-2S] iron-sulphur domain"/>
    <property type="match status" value="1"/>
</dbReference>
<evidence type="ECO:0000313" key="10">
    <source>
        <dbReference type="Proteomes" id="UP001209916"/>
    </source>
</evidence>
<dbReference type="SUPFAM" id="SSF50022">
    <property type="entry name" value="ISP domain"/>
    <property type="match status" value="1"/>
</dbReference>
<dbReference type="GO" id="GO:0051213">
    <property type="term" value="F:dioxygenase activity"/>
    <property type="evidence" value="ECO:0007669"/>
    <property type="project" value="UniProtKB-KW"/>
</dbReference>
<dbReference type="InterPro" id="IPR036922">
    <property type="entry name" value="Rieske_2Fe-2S_sf"/>
</dbReference>
<sequence length="393" mass="45960">MSQFTALRQFTRAIEIDTPQLPIHVYNDPDIYAKEQELIFRHSSCYIGHEQMVPNLGDWYALPHDDHARVLIRSENGVELISNVCRHRQALMLGDFSSSPDKPLIQRGNLRSTGNKIMCPLHAWTYDLHGQFVAAPKFPDKPCRHLQRFPLRNVAGLLFEGVRDPQQDIGVLFQRPEMDFSDYVLDHVEPHHCHCNWKTFIEIYADDYHIASFHPGLRRYVNSNGLSWEYGDWYSLQQIGIAKNLERAGTDIYQTWHQELLEYNKDTDLDFGAIWAAYYPSHMIEVFPQALVLSTVYPKGIHETLNVVEFYYPRELVENKRELVEAHRSAYMETALEDDEIAERTDAGRRALFQRGIDDRGPYQIPLEEGMQHFHHWYRRLMGPALNLSSLRY</sequence>
<dbReference type="InterPro" id="IPR017941">
    <property type="entry name" value="Rieske_2Fe-2S"/>
</dbReference>
<dbReference type="Proteomes" id="UP001209916">
    <property type="component" value="Unassembled WGS sequence"/>
</dbReference>
<evidence type="ECO:0000256" key="3">
    <source>
        <dbReference type="ARBA" id="ARBA00022714"/>
    </source>
</evidence>
<comment type="similarity">
    <text evidence="2">Belongs to the bacterial ring-hydroxylating dioxygenase alpha subunit family.</text>
</comment>
<keyword evidence="10" id="KW-1185">Reference proteome</keyword>
<organism evidence="9 10">
    <name type="scientific">Alcaligenes parafaecalis</name>
    <dbReference type="NCBI Taxonomy" id="171260"/>
    <lineage>
        <taxon>Bacteria</taxon>
        <taxon>Pseudomonadati</taxon>
        <taxon>Pseudomonadota</taxon>
        <taxon>Betaproteobacteria</taxon>
        <taxon>Burkholderiales</taxon>
        <taxon>Alcaligenaceae</taxon>
        <taxon>Alcaligenes</taxon>
    </lineage>
</organism>